<dbReference type="STRING" id="5514.A0A395S4B2"/>
<proteinExistence type="inferred from homology"/>
<dbReference type="GO" id="GO:0015791">
    <property type="term" value="P:polyol transmembrane transport"/>
    <property type="evidence" value="ECO:0007669"/>
    <property type="project" value="UniProtKB-ARBA"/>
</dbReference>
<organism evidence="9 10">
    <name type="scientific">Fusarium sporotrichioides</name>
    <dbReference type="NCBI Taxonomy" id="5514"/>
    <lineage>
        <taxon>Eukaryota</taxon>
        <taxon>Fungi</taxon>
        <taxon>Dikarya</taxon>
        <taxon>Ascomycota</taxon>
        <taxon>Pezizomycotina</taxon>
        <taxon>Sordariomycetes</taxon>
        <taxon>Hypocreomycetidae</taxon>
        <taxon>Hypocreales</taxon>
        <taxon>Nectriaceae</taxon>
        <taxon>Fusarium</taxon>
    </lineage>
</organism>
<dbReference type="Proteomes" id="UP000266152">
    <property type="component" value="Unassembled WGS sequence"/>
</dbReference>
<dbReference type="SUPFAM" id="SSF103473">
    <property type="entry name" value="MFS general substrate transporter"/>
    <property type="match status" value="1"/>
</dbReference>
<feature type="domain" description="Major facilitator superfamily (MFS) profile" evidence="8">
    <location>
        <begin position="98"/>
        <end position="512"/>
    </location>
</feature>
<evidence type="ECO:0000256" key="2">
    <source>
        <dbReference type="ARBA" id="ARBA00010992"/>
    </source>
</evidence>
<keyword evidence="4 7" id="KW-0812">Transmembrane</keyword>
<dbReference type="PRINTS" id="PR00171">
    <property type="entry name" value="SUGRTRNSPORT"/>
</dbReference>
<evidence type="ECO:0000256" key="5">
    <source>
        <dbReference type="ARBA" id="ARBA00022989"/>
    </source>
</evidence>
<evidence type="ECO:0000256" key="1">
    <source>
        <dbReference type="ARBA" id="ARBA00004141"/>
    </source>
</evidence>
<comment type="caution">
    <text evidence="9">The sequence shown here is derived from an EMBL/GenBank/DDBJ whole genome shotgun (WGS) entry which is preliminary data.</text>
</comment>
<dbReference type="Gene3D" id="1.20.1250.20">
    <property type="entry name" value="MFS general substrate transporter like domains"/>
    <property type="match status" value="1"/>
</dbReference>
<accession>A0A395S4B2</accession>
<dbReference type="PANTHER" id="PTHR48020:SF40">
    <property type="entry name" value="MAJOR FACILITATOR SUPERFAMILY (MFS) PROFILE DOMAIN-CONTAINING PROTEIN"/>
    <property type="match status" value="1"/>
</dbReference>
<dbReference type="InterPro" id="IPR005829">
    <property type="entry name" value="Sugar_transporter_CS"/>
</dbReference>
<dbReference type="PROSITE" id="PS50850">
    <property type="entry name" value="MFS"/>
    <property type="match status" value="1"/>
</dbReference>
<comment type="similarity">
    <text evidence="2">Belongs to the major facilitator superfamily. Sugar transporter (TC 2.A.1.1) family.</text>
</comment>
<sequence length="512" mass="56513">MISQEQPTSNDHADMNDEQLEAAVRSFYHETSDTLKNRRHYPTEEEVERAAKVWHHKDYYENAARNKLDTPLSLNMAEQYSLVKEVDHPFSEKGMWTVVFTVSLSAFLQGFVQSSQNGANLFAKYWVSSSSDRPVNSRFAFANAAVYFSAAILGCPLAAPLNTLLGRRGAIIVAAFLILASSIGSACIPLPTSDNAPARDGSWALLAGIRIIGGVGMGLKATSTPILAAETAVGSWRGSHILMWQLWVALGIMMSFLVNICLDQIDDKKLTLRLILGSPAVFALILILVAYRCPESFRYHLMPGSRNYSPEKAYASLQKLRNTKLQADRDLFATYQGIANEISMEGDDAGLSSSSSLRYVTRYYDIFKLRRLRNAAITTGIVALSQQLSGINLMAFYGGTTLVGIAPGDVPDRGQILEAMVYNLIFGFVNFLFCLPAIYYIDTLGRRKILLYTIPGMVIGLMAAAVSYDQVNIKVVAFWIFFHTAFYSPGMGPVPFVLAAESFPLAYRETVD</sequence>
<feature type="transmembrane region" description="Helical" evidence="7">
    <location>
        <begin position="375"/>
        <end position="399"/>
    </location>
</feature>
<dbReference type="PROSITE" id="PS00217">
    <property type="entry name" value="SUGAR_TRANSPORT_2"/>
    <property type="match status" value="1"/>
</dbReference>
<dbReference type="InterPro" id="IPR005828">
    <property type="entry name" value="MFS_sugar_transport-like"/>
</dbReference>
<dbReference type="GO" id="GO:0015798">
    <property type="term" value="P:myo-inositol transport"/>
    <property type="evidence" value="ECO:0007669"/>
    <property type="project" value="UniProtKB-ARBA"/>
</dbReference>
<dbReference type="PANTHER" id="PTHR48020">
    <property type="entry name" value="PROTON MYO-INOSITOL COTRANSPORTER"/>
    <property type="match status" value="1"/>
</dbReference>
<dbReference type="InterPro" id="IPR036259">
    <property type="entry name" value="MFS_trans_sf"/>
</dbReference>
<evidence type="ECO:0000313" key="9">
    <source>
        <dbReference type="EMBL" id="RGP66942.1"/>
    </source>
</evidence>
<evidence type="ECO:0000256" key="7">
    <source>
        <dbReference type="SAM" id="Phobius"/>
    </source>
</evidence>
<feature type="transmembrane region" description="Helical" evidence="7">
    <location>
        <begin position="139"/>
        <end position="159"/>
    </location>
</feature>
<feature type="transmembrane region" description="Helical" evidence="7">
    <location>
        <begin position="272"/>
        <end position="291"/>
    </location>
</feature>
<dbReference type="AlphaFoldDB" id="A0A395S4B2"/>
<evidence type="ECO:0000313" key="10">
    <source>
        <dbReference type="Proteomes" id="UP000266152"/>
    </source>
</evidence>
<keyword evidence="6 7" id="KW-0472">Membrane</keyword>
<reference evidence="9 10" key="1">
    <citation type="journal article" date="2018" name="PLoS Pathog.">
        <title>Evolution of structural diversity of trichothecenes, a family of toxins produced by plant pathogenic and entomopathogenic fungi.</title>
        <authorList>
            <person name="Proctor R.H."/>
            <person name="McCormick S.P."/>
            <person name="Kim H.S."/>
            <person name="Cardoza R.E."/>
            <person name="Stanley A.M."/>
            <person name="Lindo L."/>
            <person name="Kelly A."/>
            <person name="Brown D.W."/>
            <person name="Lee T."/>
            <person name="Vaughan M.M."/>
            <person name="Alexander N.J."/>
            <person name="Busman M."/>
            <person name="Gutierrez S."/>
        </authorList>
    </citation>
    <scope>NUCLEOTIDE SEQUENCE [LARGE SCALE GENOMIC DNA]</scope>
    <source>
        <strain evidence="9 10">NRRL 3299</strain>
    </source>
</reference>
<dbReference type="GO" id="GO:0022857">
    <property type="term" value="F:transmembrane transporter activity"/>
    <property type="evidence" value="ECO:0007669"/>
    <property type="project" value="InterPro"/>
</dbReference>
<comment type="subcellular location">
    <subcellularLocation>
        <location evidence="1">Membrane</location>
        <topology evidence="1">Multi-pass membrane protein</topology>
    </subcellularLocation>
</comment>
<feature type="transmembrane region" description="Helical" evidence="7">
    <location>
        <begin position="203"/>
        <end position="229"/>
    </location>
</feature>
<dbReference type="InterPro" id="IPR020846">
    <property type="entry name" value="MFS_dom"/>
</dbReference>
<feature type="transmembrane region" description="Helical" evidence="7">
    <location>
        <begin position="171"/>
        <end position="191"/>
    </location>
</feature>
<evidence type="ECO:0000256" key="4">
    <source>
        <dbReference type="ARBA" id="ARBA00022692"/>
    </source>
</evidence>
<evidence type="ECO:0000259" key="8">
    <source>
        <dbReference type="PROSITE" id="PS50850"/>
    </source>
</evidence>
<dbReference type="InterPro" id="IPR003663">
    <property type="entry name" value="Sugar/inositol_transpt"/>
</dbReference>
<name>A0A395S4B2_FUSSP</name>
<feature type="transmembrane region" description="Helical" evidence="7">
    <location>
        <begin position="419"/>
        <end position="442"/>
    </location>
</feature>
<protein>
    <recommendedName>
        <fullName evidence="8">Major facilitator superfamily (MFS) profile domain-containing protein</fullName>
    </recommendedName>
</protein>
<keyword evidence="5 7" id="KW-1133">Transmembrane helix</keyword>
<keyword evidence="3" id="KW-0813">Transport</keyword>
<evidence type="ECO:0000256" key="6">
    <source>
        <dbReference type="ARBA" id="ARBA00023136"/>
    </source>
</evidence>
<feature type="transmembrane region" description="Helical" evidence="7">
    <location>
        <begin position="449"/>
        <end position="468"/>
    </location>
</feature>
<gene>
    <name evidence="9" type="ORF">FSPOR_6324</name>
</gene>
<dbReference type="GO" id="GO:0016020">
    <property type="term" value="C:membrane"/>
    <property type="evidence" value="ECO:0007669"/>
    <property type="project" value="UniProtKB-SubCell"/>
</dbReference>
<dbReference type="EMBL" id="PXOF01000088">
    <property type="protein sequence ID" value="RGP66942.1"/>
    <property type="molecule type" value="Genomic_DNA"/>
</dbReference>
<feature type="transmembrane region" description="Helical" evidence="7">
    <location>
        <begin position="241"/>
        <end position="260"/>
    </location>
</feature>
<keyword evidence="10" id="KW-1185">Reference proteome</keyword>
<dbReference type="Pfam" id="PF00083">
    <property type="entry name" value="Sugar_tr"/>
    <property type="match status" value="1"/>
</dbReference>
<feature type="transmembrane region" description="Helical" evidence="7">
    <location>
        <begin position="480"/>
        <end position="500"/>
    </location>
</feature>
<dbReference type="InterPro" id="IPR050814">
    <property type="entry name" value="Myo-inositol_Transporter"/>
</dbReference>
<evidence type="ECO:0000256" key="3">
    <source>
        <dbReference type="ARBA" id="ARBA00022448"/>
    </source>
</evidence>